<dbReference type="Pfam" id="PF02518">
    <property type="entry name" value="HATPase_c"/>
    <property type="match status" value="1"/>
</dbReference>
<evidence type="ECO:0000256" key="8">
    <source>
        <dbReference type="ARBA" id="ARBA00023012"/>
    </source>
</evidence>
<evidence type="ECO:0000259" key="13">
    <source>
        <dbReference type="PROSITE" id="PS50113"/>
    </source>
</evidence>
<proteinExistence type="predicted"/>
<evidence type="ECO:0000256" key="10">
    <source>
        <dbReference type="SAM" id="Phobius"/>
    </source>
</evidence>
<dbReference type="InterPro" id="IPR000014">
    <property type="entry name" value="PAS"/>
</dbReference>
<feature type="coiled-coil region" evidence="9">
    <location>
        <begin position="387"/>
        <end position="421"/>
    </location>
</feature>
<evidence type="ECO:0000313" key="15">
    <source>
        <dbReference type="Proteomes" id="UP000600799"/>
    </source>
</evidence>
<dbReference type="InterPro" id="IPR001610">
    <property type="entry name" value="PAC"/>
</dbReference>
<dbReference type="Gene3D" id="1.10.287.130">
    <property type="match status" value="1"/>
</dbReference>
<dbReference type="SMART" id="SM00091">
    <property type="entry name" value="PAS"/>
    <property type="match status" value="1"/>
</dbReference>
<dbReference type="NCBIfam" id="TIGR00229">
    <property type="entry name" value="sensory_box"/>
    <property type="match status" value="1"/>
</dbReference>
<sequence length="787" mass="84737">MDVAPAPASGMAPPVSQFATFAIVAAAGAGLNLLPFSLGWGLDLLFGLAVVMAATRLLDRRLLIIAGALASLPTLLLWHHPAAMVTWTAEVATVAILQRRLPPIAADALFWLVLGAPLTLASYGWMLGTGGVALPLVVVKQAVNGLLNVAIGELLYHAFYATRRRHAQELPKLSLETFVLTSFAIASILPVLAFTRLAAPEKEADVRQLATARADAALAIAAQRLSVGQHGDPVGAAPLRDFGQVYLVHPDRRIQPLTGAAVPAASMRQAMLDPKDKGFLTPTAFGTSRMTSLSASVYLKSAPAPGGHGHISVLVPVSRQIDAMRVYQLQLFGLLAIIIVAIIALTTVFAREIKVSVRRLLQTAVGMSVAREDDPSSGAEDEYFTELDELARDIARAGEVAADERERLQSAQRRLRSIARNAPVAIYAVDLDGLGGFEVVFVSGGVERLLGYTPVEITRMNGLEELYHPDDLEKVARRRRALKEGMQGSFEYRLRHRDGHFVWILDSLSVERGEHAQLEVVGLLIDVSDRKAAEAELLHADKMASLGRMAVGVAHELNQPLQIMNAAVTNIRQRIRTSQLPIETLQGKLDVVVGQIERAAAIIRQMKLYGRMPVDDIVEVDVASAVRSVIAMVTPQFEASRIELKATGLELQQSVRATSLALEQVLMNLLVNAHDAVIESRRKGASSGQVEVLCHSDGTWVTIAVQDDGGGVPDQIRDRVFEPFFTTKPPLEGTGLGLSIVFGLVSGFGGHLEVRNLAGGALFEVRLPMHPASPAVAQPDRELTSLT</sequence>
<keyword evidence="10" id="KW-1133">Transmembrane helix</keyword>
<dbReference type="Gene3D" id="3.30.565.10">
    <property type="entry name" value="Histidine kinase-like ATPase, C-terminal domain"/>
    <property type="match status" value="1"/>
</dbReference>
<comment type="caution">
    <text evidence="14">The sequence shown here is derived from an EMBL/GenBank/DDBJ whole genome shotgun (WGS) entry which is preliminary data.</text>
</comment>
<dbReference type="SUPFAM" id="SSF47384">
    <property type="entry name" value="Homodimeric domain of signal transducing histidine kinase"/>
    <property type="match status" value="1"/>
</dbReference>
<evidence type="ECO:0000259" key="11">
    <source>
        <dbReference type="PROSITE" id="PS50109"/>
    </source>
</evidence>
<feature type="domain" description="PAC" evidence="13">
    <location>
        <begin position="488"/>
        <end position="539"/>
    </location>
</feature>
<dbReference type="SUPFAM" id="SSF55785">
    <property type="entry name" value="PYP-like sensor domain (PAS domain)"/>
    <property type="match status" value="1"/>
</dbReference>
<keyword evidence="15" id="KW-1185">Reference proteome</keyword>
<feature type="transmembrane region" description="Helical" evidence="10">
    <location>
        <begin position="329"/>
        <end position="350"/>
    </location>
</feature>
<dbReference type="InterPro" id="IPR036890">
    <property type="entry name" value="HATPase_C_sf"/>
</dbReference>
<protein>
    <recommendedName>
        <fullName evidence="2">histidine kinase</fullName>
        <ecNumber evidence="2">2.7.13.3</ecNumber>
    </recommendedName>
</protein>
<feature type="transmembrane region" description="Helical" evidence="10">
    <location>
        <begin position="177"/>
        <end position="199"/>
    </location>
</feature>
<dbReference type="RefSeq" id="WP_196274046.1">
    <property type="nucleotide sequence ID" value="NZ_JADQDC010000001.1"/>
</dbReference>
<feature type="transmembrane region" description="Helical" evidence="10">
    <location>
        <begin position="15"/>
        <end position="34"/>
    </location>
</feature>
<evidence type="ECO:0000256" key="1">
    <source>
        <dbReference type="ARBA" id="ARBA00000085"/>
    </source>
</evidence>
<dbReference type="InterPro" id="IPR003594">
    <property type="entry name" value="HATPase_dom"/>
</dbReference>
<evidence type="ECO:0000256" key="7">
    <source>
        <dbReference type="ARBA" id="ARBA00022840"/>
    </source>
</evidence>
<dbReference type="Pfam" id="PF08447">
    <property type="entry name" value="PAS_3"/>
    <property type="match status" value="1"/>
</dbReference>
<gene>
    <name evidence="14" type="ORF">I2488_01550</name>
</gene>
<keyword evidence="3" id="KW-0597">Phosphoprotein</keyword>
<evidence type="ECO:0000256" key="2">
    <source>
        <dbReference type="ARBA" id="ARBA00012438"/>
    </source>
</evidence>
<evidence type="ECO:0000256" key="5">
    <source>
        <dbReference type="ARBA" id="ARBA00022741"/>
    </source>
</evidence>
<keyword evidence="9" id="KW-0175">Coiled coil</keyword>
<dbReference type="PROSITE" id="PS50113">
    <property type="entry name" value="PAC"/>
    <property type="match status" value="1"/>
</dbReference>
<keyword evidence="4" id="KW-0808">Transferase</keyword>
<keyword evidence="8" id="KW-0902">Two-component regulatory system</keyword>
<dbReference type="InterPro" id="IPR000700">
    <property type="entry name" value="PAS-assoc_C"/>
</dbReference>
<dbReference type="SMART" id="SM00086">
    <property type="entry name" value="PAC"/>
    <property type="match status" value="1"/>
</dbReference>
<dbReference type="EMBL" id="JADQDC010000001">
    <property type="protein sequence ID" value="MBF9149680.1"/>
    <property type="molecule type" value="Genomic_DNA"/>
</dbReference>
<keyword evidence="5" id="KW-0547">Nucleotide-binding</keyword>
<dbReference type="Proteomes" id="UP000600799">
    <property type="component" value="Unassembled WGS sequence"/>
</dbReference>
<reference evidence="14 15" key="1">
    <citation type="submission" date="2020-11" db="EMBL/GenBank/DDBJ databases">
        <title>The genome sequence of Novosphingobium sp. 1Y9A.</title>
        <authorList>
            <person name="Liu Y."/>
        </authorList>
    </citation>
    <scope>NUCLEOTIDE SEQUENCE [LARGE SCALE GENOMIC DNA]</scope>
    <source>
        <strain evidence="14 15">1Y9A</strain>
    </source>
</reference>
<comment type="catalytic activity">
    <reaction evidence="1">
        <text>ATP + protein L-histidine = ADP + protein N-phospho-L-histidine.</text>
        <dbReference type="EC" id="2.7.13.3"/>
    </reaction>
</comment>
<keyword evidence="10" id="KW-0812">Transmembrane</keyword>
<evidence type="ECO:0000259" key="12">
    <source>
        <dbReference type="PROSITE" id="PS50112"/>
    </source>
</evidence>
<keyword evidence="10" id="KW-0472">Membrane</keyword>
<evidence type="ECO:0000256" key="3">
    <source>
        <dbReference type="ARBA" id="ARBA00022553"/>
    </source>
</evidence>
<dbReference type="SUPFAM" id="SSF55874">
    <property type="entry name" value="ATPase domain of HSP90 chaperone/DNA topoisomerase II/histidine kinase"/>
    <property type="match status" value="1"/>
</dbReference>
<dbReference type="InterPro" id="IPR004358">
    <property type="entry name" value="Sig_transdc_His_kin-like_C"/>
</dbReference>
<dbReference type="SMART" id="SM00387">
    <property type="entry name" value="HATPase_c"/>
    <property type="match status" value="1"/>
</dbReference>
<dbReference type="PRINTS" id="PR00344">
    <property type="entry name" value="BCTRLSENSOR"/>
</dbReference>
<accession>A0ABS0HBM3</accession>
<dbReference type="PROSITE" id="PS50112">
    <property type="entry name" value="PAS"/>
    <property type="match status" value="1"/>
</dbReference>
<dbReference type="InterPro" id="IPR005467">
    <property type="entry name" value="His_kinase_dom"/>
</dbReference>
<organism evidence="14 15">
    <name type="scientific">Novosphingobium jiangmenense</name>
    <dbReference type="NCBI Taxonomy" id="2791981"/>
    <lineage>
        <taxon>Bacteria</taxon>
        <taxon>Pseudomonadati</taxon>
        <taxon>Pseudomonadota</taxon>
        <taxon>Alphaproteobacteria</taxon>
        <taxon>Sphingomonadales</taxon>
        <taxon>Sphingomonadaceae</taxon>
        <taxon>Novosphingobium</taxon>
    </lineage>
</organism>
<evidence type="ECO:0000256" key="4">
    <source>
        <dbReference type="ARBA" id="ARBA00022679"/>
    </source>
</evidence>
<feature type="transmembrane region" description="Helical" evidence="10">
    <location>
        <begin position="132"/>
        <end position="156"/>
    </location>
</feature>
<dbReference type="InterPro" id="IPR003661">
    <property type="entry name" value="HisK_dim/P_dom"/>
</dbReference>
<evidence type="ECO:0000256" key="6">
    <source>
        <dbReference type="ARBA" id="ARBA00022777"/>
    </source>
</evidence>
<dbReference type="InterPro" id="IPR035965">
    <property type="entry name" value="PAS-like_dom_sf"/>
</dbReference>
<dbReference type="CDD" id="cd00082">
    <property type="entry name" value="HisKA"/>
    <property type="match status" value="1"/>
</dbReference>
<dbReference type="InterPro" id="IPR036097">
    <property type="entry name" value="HisK_dim/P_sf"/>
</dbReference>
<feature type="domain" description="PAS" evidence="12">
    <location>
        <begin position="411"/>
        <end position="489"/>
    </location>
</feature>
<dbReference type="InterPro" id="IPR013655">
    <property type="entry name" value="PAS_fold_3"/>
</dbReference>
<evidence type="ECO:0000313" key="14">
    <source>
        <dbReference type="EMBL" id="MBF9149680.1"/>
    </source>
</evidence>
<keyword evidence="7" id="KW-0067">ATP-binding</keyword>
<dbReference type="EC" id="2.7.13.3" evidence="2"/>
<name>A0ABS0HBM3_9SPHN</name>
<dbReference type="CDD" id="cd00130">
    <property type="entry name" value="PAS"/>
    <property type="match status" value="1"/>
</dbReference>
<dbReference type="PROSITE" id="PS50109">
    <property type="entry name" value="HIS_KIN"/>
    <property type="match status" value="1"/>
</dbReference>
<evidence type="ECO:0000256" key="9">
    <source>
        <dbReference type="SAM" id="Coils"/>
    </source>
</evidence>
<dbReference type="PANTHER" id="PTHR43065:SF46">
    <property type="entry name" value="C4-DICARBOXYLATE TRANSPORT SENSOR PROTEIN DCTB"/>
    <property type="match status" value="1"/>
</dbReference>
<feature type="domain" description="Histidine kinase" evidence="11">
    <location>
        <begin position="552"/>
        <end position="771"/>
    </location>
</feature>
<dbReference type="PANTHER" id="PTHR43065">
    <property type="entry name" value="SENSOR HISTIDINE KINASE"/>
    <property type="match status" value="1"/>
</dbReference>
<dbReference type="Gene3D" id="3.30.450.20">
    <property type="entry name" value="PAS domain"/>
    <property type="match status" value="1"/>
</dbReference>
<keyword evidence="6" id="KW-0418">Kinase</keyword>